<dbReference type="RefSeq" id="WP_015785516.1">
    <property type="nucleotide sequence ID" value="NZ_CALJZO010000102.1"/>
</dbReference>
<dbReference type="OrthoDB" id="3626248at2"/>
<sequence>MEISGSGDMDNSPAQLAALAEDVVRTLSLRTSDPMDGDILASPGEMYEVLGSLKLLVDHLARCLPELATWLEQCLWCGRIGSRDPWDYGEIAESIFEVTSALARARRMSCTLGRELHAAQTASGDLVVSE</sequence>
<organism evidence="1 2">
    <name type="scientific">Saccharomonospora viridis</name>
    <dbReference type="NCBI Taxonomy" id="1852"/>
    <lineage>
        <taxon>Bacteria</taxon>
        <taxon>Bacillati</taxon>
        <taxon>Actinomycetota</taxon>
        <taxon>Actinomycetes</taxon>
        <taxon>Pseudonocardiales</taxon>
        <taxon>Pseudonocardiaceae</taxon>
        <taxon>Saccharomonospora</taxon>
    </lineage>
</organism>
<dbReference type="Proteomes" id="UP000030848">
    <property type="component" value="Unassembled WGS sequence"/>
</dbReference>
<dbReference type="AlphaFoldDB" id="A0A837DBS0"/>
<evidence type="ECO:0000313" key="2">
    <source>
        <dbReference type="Proteomes" id="UP000030848"/>
    </source>
</evidence>
<evidence type="ECO:0000313" key="1">
    <source>
        <dbReference type="EMBL" id="KHF45293.1"/>
    </source>
</evidence>
<comment type="caution">
    <text evidence="1">The sequence shown here is derived from an EMBL/GenBank/DDBJ whole genome shotgun (WGS) entry which is preliminary data.</text>
</comment>
<proteinExistence type="predicted"/>
<accession>A0A837DBS0</accession>
<protein>
    <submittedName>
        <fullName evidence="1">Uncharacterized protein</fullName>
    </submittedName>
</protein>
<gene>
    <name evidence="1" type="ORF">MINT15_05100</name>
</gene>
<reference evidence="1 2" key="1">
    <citation type="submission" date="2014-10" db="EMBL/GenBank/DDBJ databases">
        <title>Genome sequence of Micropolyspora internatus JCM3315.</title>
        <authorList>
            <person name="Shin S.-K."/>
            <person name="Yi H."/>
        </authorList>
    </citation>
    <scope>NUCLEOTIDE SEQUENCE [LARGE SCALE GENOMIC DNA]</scope>
    <source>
        <strain evidence="1 2">JCM 3315</strain>
    </source>
</reference>
<dbReference type="EMBL" id="JRZE01000002">
    <property type="protein sequence ID" value="KHF45293.1"/>
    <property type="molecule type" value="Genomic_DNA"/>
</dbReference>
<name>A0A837DBS0_9PSEU</name>